<evidence type="ECO:0000313" key="3">
    <source>
        <dbReference type="Proteomes" id="UP000034201"/>
    </source>
</evidence>
<feature type="transmembrane region" description="Helical" evidence="1">
    <location>
        <begin position="42"/>
        <end position="63"/>
    </location>
</feature>
<organism evidence="2 3">
    <name type="scientific">Candidatus Adlerbacteria bacterium GW2011_GWC1_50_9</name>
    <dbReference type="NCBI Taxonomy" id="1618608"/>
    <lineage>
        <taxon>Bacteria</taxon>
        <taxon>Candidatus Adleribacteriota</taxon>
    </lineage>
</organism>
<dbReference type="Proteomes" id="UP000034201">
    <property type="component" value="Unassembled WGS sequence"/>
</dbReference>
<evidence type="ECO:0000313" key="2">
    <source>
        <dbReference type="EMBL" id="KKW19175.1"/>
    </source>
</evidence>
<proteinExistence type="predicted"/>
<evidence type="ECO:0000256" key="1">
    <source>
        <dbReference type="SAM" id="Phobius"/>
    </source>
</evidence>
<sequence length="124" mass="13963">MSDQVWCGEHDPNLGTTETAKCLEHPDAPLHELHSKFLEREFGIVALFYCPIGWCLYATPVFFEKDMAIDLHRDAFGLLLSSSVDSVGGKEIARLVADSLLDCMTMNTMRTEVLRRKIELSQST</sequence>
<comment type="caution">
    <text evidence="2">The sequence shown here is derived from an EMBL/GenBank/DDBJ whole genome shotgun (WGS) entry which is preliminary data.</text>
</comment>
<dbReference type="EMBL" id="LCQQ01000062">
    <property type="protein sequence ID" value="KKW19175.1"/>
    <property type="molecule type" value="Genomic_DNA"/>
</dbReference>
<keyword evidence="1" id="KW-1133">Transmembrane helix</keyword>
<reference evidence="2 3" key="1">
    <citation type="journal article" date="2015" name="Nature">
        <title>rRNA introns, odd ribosomes, and small enigmatic genomes across a large radiation of phyla.</title>
        <authorList>
            <person name="Brown C.T."/>
            <person name="Hug L.A."/>
            <person name="Thomas B.C."/>
            <person name="Sharon I."/>
            <person name="Castelle C.J."/>
            <person name="Singh A."/>
            <person name="Wilkins M.J."/>
            <person name="Williams K.H."/>
            <person name="Banfield J.F."/>
        </authorList>
    </citation>
    <scope>NUCLEOTIDE SEQUENCE [LARGE SCALE GENOMIC DNA]</scope>
</reference>
<name>A0A0G1WKR6_9BACT</name>
<protein>
    <submittedName>
        <fullName evidence="2">Uncharacterized protein</fullName>
    </submittedName>
</protein>
<dbReference type="AlphaFoldDB" id="A0A0G1WKR6"/>
<keyword evidence="1" id="KW-0812">Transmembrane</keyword>
<gene>
    <name evidence="2" type="ORF">UY61_C0062G0004</name>
</gene>
<accession>A0A0G1WKR6</accession>
<keyword evidence="1" id="KW-0472">Membrane</keyword>